<feature type="compositionally biased region" description="Polar residues" evidence="2">
    <location>
        <begin position="476"/>
        <end position="491"/>
    </location>
</feature>
<keyword evidence="4" id="KW-1185">Reference proteome</keyword>
<feature type="compositionally biased region" description="Polar residues" evidence="2">
    <location>
        <begin position="641"/>
        <end position="655"/>
    </location>
</feature>
<feature type="region of interest" description="Disordered" evidence="2">
    <location>
        <begin position="476"/>
        <end position="518"/>
    </location>
</feature>
<feature type="region of interest" description="Disordered" evidence="2">
    <location>
        <begin position="402"/>
        <end position="432"/>
    </location>
</feature>
<comment type="caution">
    <text evidence="3">The sequence shown here is derived from an EMBL/GenBank/DDBJ whole genome shotgun (WGS) entry which is preliminary data.</text>
</comment>
<feature type="compositionally biased region" description="Polar residues" evidence="2">
    <location>
        <begin position="331"/>
        <end position="342"/>
    </location>
</feature>
<accession>A0AAJ0FV43</accession>
<keyword evidence="1" id="KW-0175">Coiled coil</keyword>
<evidence type="ECO:0000313" key="4">
    <source>
        <dbReference type="Proteomes" id="UP001251528"/>
    </source>
</evidence>
<sequence length="655" mass="70301">MAKLASDSFFPSGAIDVPTNGGLKGGVASHPDLNKPHQRSSMSPLGGNKNHNKYANLPSWRVPSSTMARDIALGSHSTQPVSSSDHPHLGFLSAHELSDTPSPLHLSNPLLPPGPGVVRSTNQAGGYFHPNLSSHSPPASWGIGGASLTRSVSANAAVPPTIYSHLYNGIRGQSAQVENWRLERSNLDALRRRAEKLYRDQQAVIDEMGEEWLKERDEMSHLIHGMRERIQRLEGENAVLKTIASQNNTRMAGLSPQSSVETGSGGKMLDSKSPSPQRPSGRSASDISAALSLPPGLDGASRRPHFAKQGGSASTSPTAAPAAPGHPLSMSPRTEPQQSASTDFLLPSSPELGGDVPIIDVQELDPKLEGIPIKVTAVQKPTFEPESVHPTVADARAAAIYTSPPSADGANQEKRRFVTERPRSDRRRSGLAPLSTLIDQDRAKHILANDESRRLTMHAGHTPNHSLSLFPTMTATESNSAGARSSETTPSAWPLSRFDDFHDTGPSDESDDRAEHSPVLGDNILEGHMDGQVDEDINGLLNPADDVPLKGPLMIKNIPAQDEIFWAHVNKRLDPISRGQDALPKVLRSPELDISRGLADATSSQPEDSIKPEDSNIALDHDDEEVEGQAAVEPDVPLRLRTTSNFGAPFGTTQY</sequence>
<protein>
    <submittedName>
        <fullName evidence="3">Uncharacterized protein</fullName>
    </submittedName>
</protein>
<feature type="compositionally biased region" description="Polar residues" evidence="2">
    <location>
        <begin position="247"/>
        <end position="262"/>
    </location>
</feature>
<feature type="compositionally biased region" description="Low complexity" evidence="2">
    <location>
        <begin position="310"/>
        <end position="325"/>
    </location>
</feature>
<feature type="compositionally biased region" description="Polar residues" evidence="2">
    <location>
        <begin position="272"/>
        <end position="286"/>
    </location>
</feature>
<evidence type="ECO:0000256" key="1">
    <source>
        <dbReference type="SAM" id="Coils"/>
    </source>
</evidence>
<feature type="region of interest" description="Disordered" evidence="2">
    <location>
        <begin position="74"/>
        <end position="93"/>
    </location>
</feature>
<feature type="region of interest" description="Disordered" evidence="2">
    <location>
        <begin position="21"/>
        <end position="59"/>
    </location>
</feature>
<evidence type="ECO:0000313" key="3">
    <source>
        <dbReference type="EMBL" id="KAK2592934.1"/>
    </source>
</evidence>
<reference evidence="3" key="1">
    <citation type="submission" date="2023-06" db="EMBL/GenBank/DDBJ databases">
        <title>Conoideocrella luteorostrata (Hypocreales: Clavicipitaceae), a potential biocontrol fungus for elongate hemlock scale in United States Christmas tree production areas.</title>
        <authorList>
            <person name="Barrett H."/>
            <person name="Lovett B."/>
            <person name="Macias A.M."/>
            <person name="Stajich J.E."/>
            <person name="Kasson M.T."/>
        </authorList>
    </citation>
    <scope>NUCLEOTIDE SEQUENCE</scope>
    <source>
        <strain evidence="3">ARSEF 14590</strain>
    </source>
</reference>
<name>A0AAJ0FV43_9HYPO</name>
<evidence type="ECO:0000256" key="2">
    <source>
        <dbReference type="SAM" id="MobiDB-lite"/>
    </source>
</evidence>
<dbReference type="AlphaFoldDB" id="A0AAJ0FV43"/>
<proteinExistence type="predicted"/>
<feature type="region of interest" description="Disordered" evidence="2">
    <location>
        <begin position="594"/>
        <end position="655"/>
    </location>
</feature>
<feature type="region of interest" description="Disordered" evidence="2">
    <location>
        <begin position="247"/>
        <end position="351"/>
    </location>
</feature>
<feature type="coiled-coil region" evidence="1">
    <location>
        <begin position="187"/>
        <end position="236"/>
    </location>
</feature>
<feature type="compositionally biased region" description="Basic and acidic residues" evidence="2">
    <location>
        <begin position="411"/>
        <end position="423"/>
    </location>
</feature>
<dbReference type="Proteomes" id="UP001251528">
    <property type="component" value="Unassembled WGS sequence"/>
</dbReference>
<feature type="compositionally biased region" description="Polar residues" evidence="2">
    <location>
        <begin position="75"/>
        <end position="84"/>
    </location>
</feature>
<organism evidence="3 4">
    <name type="scientific">Conoideocrella luteorostrata</name>
    <dbReference type="NCBI Taxonomy" id="1105319"/>
    <lineage>
        <taxon>Eukaryota</taxon>
        <taxon>Fungi</taxon>
        <taxon>Dikarya</taxon>
        <taxon>Ascomycota</taxon>
        <taxon>Pezizomycotina</taxon>
        <taxon>Sordariomycetes</taxon>
        <taxon>Hypocreomycetidae</taxon>
        <taxon>Hypocreales</taxon>
        <taxon>Clavicipitaceae</taxon>
        <taxon>Conoideocrella</taxon>
    </lineage>
</organism>
<dbReference type="EMBL" id="JASWJB010000237">
    <property type="protein sequence ID" value="KAK2592934.1"/>
    <property type="molecule type" value="Genomic_DNA"/>
</dbReference>
<gene>
    <name evidence="3" type="ORF">QQS21_009379</name>
</gene>